<feature type="transmembrane region" description="Helical" evidence="6">
    <location>
        <begin position="12"/>
        <end position="30"/>
    </location>
</feature>
<sequence length="200" mass="22063">MGYCLDMEYYLPVLAMVLTQFIYSGMNLSIYSGMESKSIYSLPRNSRSYSLNLTSFSWIFMTSLIGITLYQNLYFEGLYLSSSSTATAMINLTPAVTFVIATFVGMEKVNIQSLRTIAKIVGTMICVTGAVSLSMTLLKGPKLLNADHKMPSKTMMTTTLESDENWLIGCLFLLGSSVAGSIWLILQVFDCNNISITFSG</sequence>
<evidence type="ECO:0000256" key="6">
    <source>
        <dbReference type="RuleBase" id="RU363077"/>
    </source>
</evidence>
<gene>
    <name evidence="8" type="ORF">MtrunA17_Chr8g0334731</name>
</gene>
<keyword evidence="5 6" id="KW-0472">Membrane</keyword>
<evidence type="ECO:0000256" key="4">
    <source>
        <dbReference type="ARBA" id="ARBA00022989"/>
    </source>
</evidence>
<feature type="transmembrane region" description="Helical" evidence="6">
    <location>
        <begin position="166"/>
        <end position="186"/>
    </location>
</feature>
<dbReference type="SUPFAM" id="SSF103481">
    <property type="entry name" value="Multidrug resistance efflux transporter EmrE"/>
    <property type="match status" value="1"/>
</dbReference>
<evidence type="ECO:0000256" key="2">
    <source>
        <dbReference type="ARBA" id="ARBA00007635"/>
    </source>
</evidence>
<evidence type="ECO:0000256" key="3">
    <source>
        <dbReference type="ARBA" id="ARBA00022692"/>
    </source>
</evidence>
<name>A0A396GD71_MEDTR</name>
<dbReference type="AlphaFoldDB" id="A0A396GD71"/>
<feature type="transmembrane region" description="Helical" evidence="6">
    <location>
        <begin position="117"/>
        <end position="138"/>
    </location>
</feature>
<feature type="transmembrane region" description="Helical" evidence="6">
    <location>
        <begin position="51"/>
        <end position="73"/>
    </location>
</feature>
<keyword evidence="4 6" id="KW-1133">Transmembrane helix</keyword>
<dbReference type="Proteomes" id="UP000265566">
    <property type="component" value="Chromosome 8"/>
</dbReference>
<dbReference type="GO" id="GO:0016020">
    <property type="term" value="C:membrane"/>
    <property type="evidence" value="ECO:0007669"/>
    <property type="project" value="UniProtKB-SubCell"/>
</dbReference>
<keyword evidence="3 6" id="KW-0812">Transmembrane</keyword>
<proteinExistence type="inferred from homology"/>
<comment type="caution">
    <text evidence="8">The sequence shown here is derived from an EMBL/GenBank/DDBJ whole genome shotgun (WGS) entry which is preliminary data.</text>
</comment>
<dbReference type="InterPro" id="IPR000620">
    <property type="entry name" value="EamA_dom"/>
</dbReference>
<comment type="subcellular location">
    <subcellularLocation>
        <location evidence="1 6">Membrane</location>
        <topology evidence="1 6">Multi-pass membrane protein</topology>
    </subcellularLocation>
</comment>
<dbReference type="Gramene" id="rna44533">
    <property type="protein sequence ID" value="RHN38578.1"/>
    <property type="gene ID" value="gene44533"/>
</dbReference>
<comment type="similarity">
    <text evidence="2 6">Belongs to the drug/metabolite transporter (DMT) superfamily. Plant drug/metabolite exporter (P-DME) (TC 2.A.7.4) family.</text>
</comment>
<dbReference type="InterPro" id="IPR037185">
    <property type="entry name" value="EmrE-like"/>
</dbReference>
<accession>A0A396GD71</accession>
<evidence type="ECO:0000256" key="5">
    <source>
        <dbReference type="ARBA" id="ARBA00023136"/>
    </source>
</evidence>
<evidence type="ECO:0000256" key="1">
    <source>
        <dbReference type="ARBA" id="ARBA00004141"/>
    </source>
</evidence>
<dbReference type="EMBL" id="PSQE01000008">
    <property type="protein sequence ID" value="RHN38578.1"/>
    <property type="molecule type" value="Genomic_DNA"/>
</dbReference>
<reference evidence="8" key="1">
    <citation type="journal article" date="2018" name="Nat. Plants">
        <title>Whole-genome landscape of Medicago truncatula symbiotic genes.</title>
        <authorList>
            <person name="Pecrix Y."/>
            <person name="Gamas P."/>
            <person name="Carrere S."/>
        </authorList>
    </citation>
    <scope>NUCLEOTIDE SEQUENCE</scope>
    <source>
        <tissue evidence="8">Leaves</tissue>
    </source>
</reference>
<dbReference type="Pfam" id="PF00892">
    <property type="entry name" value="EamA"/>
    <property type="match status" value="1"/>
</dbReference>
<dbReference type="PANTHER" id="PTHR31218">
    <property type="entry name" value="WAT1-RELATED PROTEIN"/>
    <property type="match status" value="1"/>
</dbReference>
<organism evidence="8">
    <name type="scientific">Medicago truncatula</name>
    <name type="common">Barrel medic</name>
    <name type="synonym">Medicago tribuloides</name>
    <dbReference type="NCBI Taxonomy" id="3880"/>
    <lineage>
        <taxon>Eukaryota</taxon>
        <taxon>Viridiplantae</taxon>
        <taxon>Streptophyta</taxon>
        <taxon>Embryophyta</taxon>
        <taxon>Tracheophyta</taxon>
        <taxon>Spermatophyta</taxon>
        <taxon>Magnoliopsida</taxon>
        <taxon>eudicotyledons</taxon>
        <taxon>Gunneridae</taxon>
        <taxon>Pentapetalae</taxon>
        <taxon>rosids</taxon>
        <taxon>fabids</taxon>
        <taxon>Fabales</taxon>
        <taxon>Fabaceae</taxon>
        <taxon>Papilionoideae</taxon>
        <taxon>50 kb inversion clade</taxon>
        <taxon>NPAAA clade</taxon>
        <taxon>Hologalegina</taxon>
        <taxon>IRL clade</taxon>
        <taxon>Trifolieae</taxon>
        <taxon>Medicago</taxon>
    </lineage>
</organism>
<evidence type="ECO:0000259" key="7">
    <source>
        <dbReference type="Pfam" id="PF00892"/>
    </source>
</evidence>
<dbReference type="GO" id="GO:0022857">
    <property type="term" value="F:transmembrane transporter activity"/>
    <property type="evidence" value="ECO:0007669"/>
    <property type="project" value="InterPro"/>
</dbReference>
<dbReference type="InterPro" id="IPR030184">
    <property type="entry name" value="WAT1-related"/>
</dbReference>
<feature type="transmembrane region" description="Helical" evidence="6">
    <location>
        <begin position="85"/>
        <end position="105"/>
    </location>
</feature>
<feature type="domain" description="EamA" evidence="7">
    <location>
        <begin position="10"/>
        <end position="130"/>
    </location>
</feature>
<evidence type="ECO:0000313" key="8">
    <source>
        <dbReference type="EMBL" id="RHN38578.1"/>
    </source>
</evidence>
<protein>
    <recommendedName>
        <fullName evidence="6">WAT1-related protein</fullName>
    </recommendedName>
</protein>